<proteinExistence type="predicted"/>
<dbReference type="OMA" id="GHSATCF"/>
<keyword evidence="2" id="KW-1185">Reference proteome</keyword>
<sequence>MSSIISNHGHIIDRKCYCRSKTGNDLQLLNTDNVTNYGLMTTGKCKGEANPQTLKLKTFINHGTLVLHKCRCNSPLLEIIDLVNYGNVINCLSTCKLTKKNELKVIEVPDNTTHMDSKEMSVPVQESLETPLDLSASNDLVLCAEEATKDLKSPHVLLNGQNLDAPKELSVSPNKALKRATESIETTGNSPKKLCLNTVNESIDKSSPQEMRPSKEESLPVQKPHVLQMCPSCVKSFQDYVNDPKNAPMLPKITKYKCPHCLNTKANQMEYRAHTAICQQEAKPYKCPGCPYKSTKSSSVTGHSATCFFLHAVKYHQSLCATLNHCSN</sequence>
<dbReference type="EMBL" id="CM000160">
    <property type="protein sequence ID" value="EDW97625.1"/>
    <property type="molecule type" value="Genomic_DNA"/>
</dbReference>
<evidence type="ECO:0000313" key="1">
    <source>
        <dbReference type="EMBL" id="EDW97625.1"/>
    </source>
</evidence>
<protein>
    <submittedName>
        <fullName evidence="1">Uncharacterized protein</fullName>
    </submittedName>
</protein>
<dbReference type="Proteomes" id="UP000002282">
    <property type="component" value="Chromosome 3R"/>
</dbReference>
<evidence type="ECO:0000313" key="2">
    <source>
        <dbReference type="Proteomes" id="UP000002282"/>
    </source>
</evidence>
<dbReference type="HOGENOM" id="CLU_872289_0_0_1"/>
<reference evidence="1 2" key="2">
    <citation type="journal article" date="2007" name="PLoS Biol.">
        <title>Principles of genome evolution in the Drosophila melanogaster species group.</title>
        <authorList>
            <person name="Ranz J.M."/>
            <person name="Maurin D."/>
            <person name="Chan Y.S."/>
            <person name="von Grotthuss M."/>
            <person name="Hillier L.W."/>
            <person name="Roote J."/>
            <person name="Ashburner M."/>
            <person name="Bergman C.M."/>
        </authorList>
    </citation>
    <scope>NUCLEOTIDE SEQUENCE [LARGE SCALE GENOMIC DNA]</scope>
    <source>
        <strain evidence="2">Tai18E2 / Tucson 14021-0261.01</strain>
    </source>
</reference>
<dbReference type="AlphaFoldDB" id="B4PTC6"/>
<accession>B4PTC6</accession>
<name>B4PTC6_DROYA</name>
<dbReference type="Gene3D" id="3.30.160.60">
    <property type="entry name" value="Classic Zinc Finger"/>
    <property type="match status" value="1"/>
</dbReference>
<reference evidence="1 2" key="1">
    <citation type="journal article" date="2007" name="Nature">
        <title>Evolution of genes and genomes on the Drosophila phylogeny.</title>
        <authorList>
            <consortium name="Drosophila 12 Genomes Consortium"/>
            <person name="Clark A.G."/>
            <person name="Eisen M.B."/>
            <person name="Smith D.R."/>
            <person name="Bergman C.M."/>
            <person name="Oliver B."/>
            <person name="Markow T.A."/>
            <person name="Kaufman T.C."/>
            <person name="Kellis M."/>
            <person name="Gelbart W."/>
            <person name="Iyer V.N."/>
            <person name="Pollard D.A."/>
            <person name="Sackton T.B."/>
            <person name="Larracuente A.M."/>
            <person name="Singh N.D."/>
            <person name="Abad J.P."/>
            <person name="Abt D.N."/>
            <person name="Adryan B."/>
            <person name="Aguade M."/>
            <person name="Akashi H."/>
            <person name="Anderson W.W."/>
            <person name="Aquadro C.F."/>
            <person name="Ardell D.H."/>
            <person name="Arguello R."/>
            <person name="Artieri C.G."/>
            <person name="Barbash D.A."/>
            <person name="Barker D."/>
            <person name="Barsanti P."/>
            <person name="Batterham P."/>
            <person name="Batzoglou S."/>
            <person name="Begun D."/>
            <person name="Bhutkar A."/>
            <person name="Blanco E."/>
            <person name="Bosak S.A."/>
            <person name="Bradley R.K."/>
            <person name="Brand A.D."/>
            <person name="Brent M.R."/>
            <person name="Brooks A.N."/>
            <person name="Brown R.H."/>
            <person name="Butlin R.K."/>
            <person name="Caggese C."/>
            <person name="Calvi B.R."/>
            <person name="Bernardo de Carvalho A."/>
            <person name="Caspi A."/>
            <person name="Castrezana S."/>
            <person name="Celniker S.E."/>
            <person name="Chang J.L."/>
            <person name="Chapple C."/>
            <person name="Chatterji S."/>
            <person name="Chinwalla A."/>
            <person name="Civetta A."/>
            <person name="Clifton S.W."/>
            <person name="Comeron J.M."/>
            <person name="Costello J.C."/>
            <person name="Coyne J.A."/>
            <person name="Daub J."/>
            <person name="David R.G."/>
            <person name="Delcher A.L."/>
            <person name="Delehaunty K."/>
            <person name="Do C.B."/>
            <person name="Ebling H."/>
            <person name="Edwards K."/>
            <person name="Eickbush T."/>
            <person name="Evans J.D."/>
            <person name="Filipski A."/>
            <person name="Findeiss S."/>
            <person name="Freyhult E."/>
            <person name="Fulton L."/>
            <person name="Fulton R."/>
            <person name="Garcia A.C."/>
            <person name="Gardiner A."/>
            <person name="Garfield D.A."/>
            <person name="Garvin B.E."/>
            <person name="Gibson G."/>
            <person name="Gilbert D."/>
            <person name="Gnerre S."/>
            <person name="Godfrey J."/>
            <person name="Good R."/>
            <person name="Gotea V."/>
            <person name="Gravely B."/>
            <person name="Greenberg A.J."/>
            <person name="Griffiths-Jones S."/>
            <person name="Gross S."/>
            <person name="Guigo R."/>
            <person name="Gustafson E.A."/>
            <person name="Haerty W."/>
            <person name="Hahn M.W."/>
            <person name="Halligan D.L."/>
            <person name="Halpern A.L."/>
            <person name="Halter G.M."/>
            <person name="Han M.V."/>
            <person name="Heger A."/>
            <person name="Hillier L."/>
            <person name="Hinrichs A.S."/>
            <person name="Holmes I."/>
            <person name="Hoskins R.A."/>
            <person name="Hubisz M.J."/>
            <person name="Hultmark D."/>
            <person name="Huntley M.A."/>
            <person name="Jaffe D.B."/>
            <person name="Jagadeeshan S."/>
            <person name="Jeck W.R."/>
            <person name="Johnson J."/>
            <person name="Jones C.D."/>
            <person name="Jordan W.C."/>
            <person name="Karpen G.H."/>
            <person name="Kataoka E."/>
            <person name="Keightley P.D."/>
            <person name="Kheradpour P."/>
            <person name="Kirkness E.F."/>
            <person name="Koerich L.B."/>
            <person name="Kristiansen K."/>
            <person name="Kudrna D."/>
            <person name="Kulathinal R.J."/>
            <person name="Kumar S."/>
            <person name="Kwok R."/>
            <person name="Lander E."/>
            <person name="Langley C.H."/>
            <person name="Lapoint R."/>
            <person name="Lazzaro B.P."/>
            <person name="Lee S.J."/>
            <person name="Levesque L."/>
            <person name="Li R."/>
            <person name="Lin C.F."/>
            <person name="Lin M.F."/>
            <person name="Lindblad-Toh K."/>
            <person name="Llopart A."/>
            <person name="Long M."/>
            <person name="Low L."/>
            <person name="Lozovsky E."/>
            <person name="Lu J."/>
            <person name="Luo M."/>
            <person name="Machado C.A."/>
            <person name="Makalowski W."/>
            <person name="Marzo M."/>
            <person name="Matsuda M."/>
            <person name="Matzkin L."/>
            <person name="McAllister B."/>
            <person name="McBride C.S."/>
            <person name="McKernan B."/>
            <person name="McKernan K."/>
            <person name="Mendez-Lago M."/>
            <person name="Minx P."/>
            <person name="Mollenhauer M.U."/>
            <person name="Montooth K."/>
            <person name="Mount S.M."/>
            <person name="Mu X."/>
            <person name="Myers E."/>
            <person name="Negre B."/>
            <person name="Newfeld S."/>
            <person name="Nielsen R."/>
            <person name="Noor M.A."/>
            <person name="O'Grady P."/>
            <person name="Pachter L."/>
            <person name="Papaceit M."/>
            <person name="Parisi M.J."/>
            <person name="Parisi M."/>
            <person name="Parts L."/>
            <person name="Pedersen J.S."/>
            <person name="Pesole G."/>
            <person name="Phillippy A.M."/>
            <person name="Ponting C.P."/>
            <person name="Pop M."/>
            <person name="Porcelli D."/>
            <person name="Powell J.R."/>
            <person name="Prohaska S."/>
            <person name="Pruitt K."/>
            <person name="Puig M."/>
            <person name="Quesneville H."/>
            <person name="Ram K.R."/>
            <person name="Rand D."/>
            <person name="Rasmussen M.D."/>
            <person name="Reed L.K."/>
            <person name="Reenan R."/>
            <person name="Reily A."/>
            <person name="Remington K.A."/>
            <person name="Rieger T.T."/>
            <person name="Ritchie M.G."/>
            <person name="Robin C."/>
            <person name="Rogers Y.H."/>
            <person name="Rohde C."/>
            <person name="Rozas J."/>
            <person name="Rubenfield M.J."/>
            <person name="Ruiz A."/>
            <person name="Russo S."/>
            <person name="Salzberg S.L."/>
            <person name="Sanchez-Gracia A."/>
            <person name="Saranga D.J."/>
            <person name="Sato H."/>
            <person name="Schaeffer S.W."/>
            <person name="Schatz M.C."/>
            <person name="Schlenke T."/>
            <person name="Schwartz R."/>
            <person name="Segarra C."/>
            <person name="Singh R.S."/>
            <person name="Sirot L."/>
            <person name="Sirota M."/>
            <person name="Sisneros N.B."/>
            <person name="Smith C.D."/>
            <person name="Smith T.F."/>
            <person name="Spieth J."/>
            <person name="Stage D.E."/>
            <person name="Stark A."/>
            <person name="Stephan W."/>
            <person name="Strausberg R.L."/>
            <person name="Strempel S."/>
            <person name="Sturgill D."/>
            <person name="Sutton G."/>
            <person name="Sutton G.G."/>
            <person name="Tao W."/>
            <person name="Teichmann S."/>
            <person name="Tobari Y.N."/>
            <person name="Tomimura Y."/>
            <person name="Tsolas J.M."/>
            <person name="Valente V.L."/>
            <person name="Venter E."/>
            <person name="Venter J.C."/>
            <person name="Vicario S."/>
            <person name="Vieira F.G."/>
            <person name="Vilella A.J."/>
            <person name="Villasante A."/>
            <person name="Walenz B."/>
            <person name="Wang J."/>
            <person name="Wasserman M."/>
            <person name="Watts T."/>
            <person name="Wilson D."/>
            <person name="Wilson R.K."/>
            <person name="Wing R.A."/>
            <person name="Wolfner M.F."/>
            <person name="Wong A."/>
            <person name="Wong G.K."/>
            <person name="Wu C.I."/>
            <person name="Wu G."/>
            <person name="Yamamoto D."/>
            <person name="Yang H.P."/>
            <person name="Yang S.P."/>
            <person name="Yorke J.A."/>
            <person name="Yoshida K."/>
            <person name="Zdobnov E."/>
            <person name="Zhang P."/>
            <person name="Zhang Y."/>
            <person name="Zimin A.V."/>
            <person name="Baldwin J."/>
            <person name="Abdouelleil A."/>
            <person name="Abdulkadir J."/>
            <person name="Abebe A."/>
            <person name="Abera B."/>
            <person name="Abreu J."/>
            <person name="Acer S.C."/>
            <person name="Aftuck L."/>
            <person name="Alexander A."/>
            <person name="An P."/>
            <person name="Anderson E."/>
            <person name="Anderson S."/>
            <person name="Arachi H."/>
            <person name="Azer M."/>
            <person name="Bachantsang P."/>
            <person name="Barry A."/>
            <person name="Bayul T."/>
            <person name="Berlin A."/>
            <person name="Bessette D."/>
            <person name="Bloom T."/>
            <person name="Blye J."/>
            <person name="Boguslavskiy L."/>
            <person name="Bonnet C."/>
            <person name="Boukhgalter B."/>
            <person name="Bourzgui I."/>
            <person name="Brown A."/>
            <person name="Cahill P."/>
            <person name="Channer S."/>
            <person name="Cheshatsang Y."/>
            <person name="Chuda L."/>
            <person name="Citroen M."/>
            <person name="Collymore A."/>
            <person name="Cooke P."/>
            <person name="Costello M."/>
            <person name="D'Aco K."/>
            <person name="Daza R."/>
            <person name="De Haan G."/>
            <person name="DeGray S."/>
            <person name="DeMaso C."/>
            <person name="Dhargay N."/>
            <person name="Dooley K."/>
            <person name="Dooley E."/>
            <person name="Doricent M."/>
            <person name="Dorje P."/>
            <person name="Dorjee K."/>
            <person name="Dupes A."/>
            <person name="Elong R."/>
            <person name="Falk J."/>
            <person name="Farina A."/>
            <person name="Faro S."/>
            <person name="Ferguson D."/>
            <person name="Fisher S."/>
            <person name="Foley C.D."/>
            <person name="Franke A."/>
            <person name="Friedrich D."/>
            <person name="Gadbois L."/>
            <person name="Gearin G."/>
            <person name="Gearin C.R."/>
            <person name="Giannoukos G."/>
            <person name="Goode T."/>
            <person name="Graham J."/>
            <person name="Grandbois E."/>
            <person name="Grewal S."/>
            <person name="Gyaltsen K."/>
            <person name="Hafez N."/>
            <person name="Hagos B."/>
            <person name="Hall J."/>
            <person name="Henson C."/>
            <person name="Hollinger A."/>
            <person name="Honan T."/>
            <person name="Huard M.D."/>
            <person name="Hughes L."/>
            <person name="Hurhula B."/>
            <person name="Husby M.E."/>
            <person name="Kamat A."/>
            <person name="Kanga B."/>
            <person name="Kashin S."/>
            <person name="Khazanovich D."/>
            <person name="Kisner P."/>
            <person name="Lance K."/>
            <person name="Lara M."/>
            <person name="Lee W."/>
            <person name="Lennon N."/>
            <person name="Letendre F."/>
            <person name="LeVine R."/>
            <person name="Lipovsky A."/>
            <person name="Liu X."/>
            <person name="Liu J."/>
            <person name="Liu S."/>
            <person name="Lokyitsang T."/>
            <person name="Lokyitsang Y."/>
            <person name="Lubonja R."/>
            <person name="Lui A."/>
            <person name="MacDonald P."/>
            <person name="Magnisalis V."/>
            <person name="Maru K."/>
            <person name="Matthews C."/>
            <person name="McCusker W."/>
            <person name="McDonough S."/>
            <person name="Mehta T."/>
            <person name="Meldrim J."/>
            <person name="Meneus L."/>
            <person name="Mihai O."/>
            <person name="Mihalev A."/>
            <person name="Mihova T."/>
            <person name="Mittelman R."/>
            <person name="Mlenga V."/>
            <person name="Montmayeur A."/>
            <person name="Mulrain L."/>
            <person name="Navidi A."/>
            <person name="Naylor J."/>
            <person name="Negash T."/>
            <person name="Nguyen T."/>
            <person name="Nguyen N."/>
            <person name="Nicol R."/>
            <person name="Norbu C."/>
            <person name="Norbu N."/>
            <person name="Novod N."/>
            <person name="O'Neill B."/>
            <person name="Osman S."/>
            <person name="Markiewicz E."/>
            <person name="Oyono O.L."/>
            <person name="Patti C."/>
            <person name="Phunkhang P."/>
            <person name="Pierre F."/>
            <person name="Priest M."/>
            <person name="Raghuraman S."/>
            <person name="Rege F."/>
            <person name="Reyes R."/>
            <person name="Rise C."/>
            <person name="Rogov P."/>
            <person name="Ross K."/>
            <person name="Ryan E."/>
            <person name="Settipalli S."/>
            <person name="Shea T."/>
            <person name="Sherpa N."/>
            <person name="Shi L."/>
            <person name="Shih D."/>
            <person name="Sparrow T."/>
            <person name="Spaulding J."/>
            <person name="Stalker J."/>
            <person name="Stange-Thomann N."/>
            <person name="Stavropoulos S."/>
            <person name="Stone C."/>
            <person name="Strader C."/>
            <person name="Tesfaye S."/>
            <person name="Thomson T."/>
            <person name="Thoulutsang Y."/>
            <person name="Thoulutsang D."/>
            <person name="Topham K."/>
            <person name="Topping I."/>
            <person name="Tsamla T."/>
            <person name="Vassiliev H."/>
            <person name="Vo A."/>
            <person name="Wangchuk T."/>
            <person name="Wangdi T."/>
            <person name="Weiand M."/>
            <person name="Wilkinson J."/>
            <person name="Wilson A."/>
            <person name="Yadav S."/>
            <person name="Young G."/>
            <person name="Yu Q."/>
            <person name="Zembek L."/>
            <person name="Zhong D."/>
            <person name="Zimmer A."/>
            <person name="Zwirko Z."/>
            <person name="Jaffe D.B."/>
            <person name="Alvarez P."/>
            <person name="Brockman W."/>
            <person name="Butler J."/>
            <person name="Chin C."/>
            <person name="Gnerre S."/>
            <person name="Grabherr M."/>
            <person name="Kleber M."/>
            <person name="Mauceli E."/>
            <person name="MacCallum I."/>
        </authorList>
    </citation>
    <scope>NUCLEOTIDE SEQUENCE [LARGE SCALE GENOMIC DNA]</scope>
    <source>
        <strain evidence="2">Tai18E2 / Tucson 14021-0261.01</strain>
    </source>
</reference>
<dbReference type="OrthoDB" id="7868848at2759"/>
<dbReference type="KEGG" id="dya:Dyak_GE10062"/>
<gene>
    <name evidence="1" type="primary">Dyak\GE10062</name>
    <name evidence="1" type="synonym">dyak_GLEANR_10021</name>
    <name evidence="1" type="synonym">GE10062</name>
    <name evidence="1" type="ORF">Dyak_GE10062</name>
</gene>
<organism evidence="1 2">
    <name type="scientific">Drosophila yakuba</name>
    <name type="common">Fruit fly</name>
    <dbReference type="NCBI Taxonomy" id="7245"/>
    <lineage>
        <taxon>Eukaryota</taxon>
        <taxon>Metazoa</taxon>
        <taxon>Ecdysozoa</taxon>
        <taxon>Arthropoda</taxon>
        <taxon>Hexapoda</taxon>
        <taxon>Insecta</taxon>
        <taxon>Pterygota</taxon>
        <taxon>Neoptera</taxon>
        <taxon>Endopterygota</taxon>
        <taxon>Diptera</taxon>
        <taxon>Brachycera</taxon>
        <taxon>Muscomorpha</taxon>
        <taxon>Ephydroidea</taxon>
        <taxon>Drosophilidae</taxon>
        <taxon>Drosophila</taxon>
        <taxon>Sophophora</taxon>
    </lineage>
</organism>